<reference evidence="2 3" key="1">
    <citation type="submission" date="2016-10" db="EMBL/GenBank/DDBJ databases">
        <title>Rodentibacter gen. nov. and new species.</title>
        <authorList>
            <person name="Christensen H."/>
        </authorList>
    </citation>
    <scope>NUCLEOTIDE SEQUENCE [LARGE SCALE GENOMIC DNA]</scope>
    <source>
        <strain evidence="2 3">Ac151</strain>
    </source>
</reference>
<sequence length="92" mass="9909">MAQEYYFQIISKLPQASHNSVTRITATGILDAKNKFKALQPTAKIISCVKQGEYHRVKMPQNESSSIGGTLLTGLLAVAGTALAAKFLGDKK</sequence>
<comment type="caution">
    <text evidence="2">The sequence shown here is derived from an EMBL/GenBank/DDBJ whole genome shotgun (WGS) entry which is preliminary data.</text>
</comment>
<dbReference type="AlphaFoldDB" id="A0A1V3JKF6"/>
<keyword evidence="1" id="KW-0472">Membrane</keyword>
<dbReference type="EMBL" id="MLHQ01000025">
    <property type="protein sequence ID" value="OOF57290.1"/>
    <property type="molecule type" value="Genomic_DNA"/>
</dbReference>
<dbReference type="STRING" id="1907939.BKL49_09400"/>
<name>A0A1V3JKF6_9PAST</name>
<proteinExistence type="predicted"/>
<accession>A0A1V3JKF6</accession>
<dbReference type="OrthoDB" id="9859641at2"/>
<keyword evidence="1" id="KW-0812">Transmembrane</keyword>
<protein>
    <submittedName>
        <fullName evidence="2">Uncharacterized protein</fullName>
    </submittedName>
</protein>
<feature type="transmembrane region" description="Helical" evidence="1">
    <location>
        <begin position="67"/>
        <end position="88"/>
    </location>
</feature>
<dbReference type="Proteomes" id="UP000188602">
    <property type="component" value="Unassembled WGS sequence"/>
</dbReference>
<keyword evidence="3" id="KW-1185">Reference proteome</keyword>
<evidence type="ECO:0000313" key="3">
    <source>
        <dbReference type="Proteomes" id="UP000188602"/>
    </source>
</evidence>
<gene>
    <name evidence="2" type="ORF">BKL49_09400</name>
</gene>
<evidence type="ECO:0000313" key="2">
    <source>
        <dbReference type="EMBL" id="OOF57290.1"/>
    </source>
</evidence>
<keyword evidence="1" id="KW-1133">Transmembrane helix</keyword>
<organism evidence="2 3">
    <name type="scientific">Rodentibacter myodis</name>
    <dbReference type="NCBI Taxonomy" id="1907939"/>
    <lineage>
        <taxon>Bacteria</taxon>
        <taxon>Pseudomonadati</taxon>
        <taxon>Pseudomonadota</taxon>
        <taxon>Gammaproteobacteria</taxon>
        <taxon>Pasteurellales</taxon>
        <taxon>Pasteurellaceae</taxon>
        <taxon>Rodentibacter</taxon>
    </lineage>
</organism>
<evidence type="ECO:0000256" key="1">
    <source>
        <dbReference type="SAM" id="Phobius"/>
    </source>
</evidence>
<dbReference type="RefSeq" id="WP_077424847.1">
    <property type="nucleotide sequence ID" value="NZ_MLHQ01000025.1"/>
</dbReference>